<keyword evidence="5" id="KW-0132">Cell division</keyword>
<dbReference type="SMART" id="SM00033">
    <property type="entry name" value="CH"/>
    <property type="match status" value="2"/>
</dbReference>
<dbReference type="InterPro" id="IPR013783">
    <property type="entry name" value="Ig-like_fold"/>
</dbReference>
<protein>
    <submittedName>
        <fullName evidence="14">Assembly factor for spindle microtubules</fullName>
    </submittedName>
</protein>
<feature type="compositionally biased region" description="Polar residues" evidence="12">
    <location>
        <begin position="659"/>
        <end position="670"/>
    </location>
</feature>
<proteinExistence type="predicted"/>
<comment type="subcellular location">
    <subcellularLocation>
        <location evidence="2">Cytoplasm</location>
    </subcellularLocation>
    <subcellularLocation>
        <location evidence="1">Nucleus</location>
    </subcellularLocation>
</comment>
<dbReference type="InterPro" id="IPR051185">
    <property type="entry name" value="ASPM"/>
</dbReference>
<evidence type="ECO:0000256" key="6">
    <source>
        <dbReference type="ARBA" id="ARBA00022737"/>
    </source>
</evidence>
<reference evidence="14" key="2">
    <citation type="submission" date="2025-08" db="UniProtKB">
        <authorList>
            <consortium name="Ensembl"/>
        </authorList>
    </citation>
    <scope>IDENTIFICATION</scope>
</reference>
<dbReference type="InterPro" id="IPR000048">
    <property type="entry name" value="IQ_motif_EF-hand-BS"/>
</dbReference>
<keyword evidence="11" id="KW-0131">Cell cycle</keyword>
<evidence type="ECO:0000259" key="13">
    <source>
        <dbReference type="PROSITE" id="PS50021"/>
    </source>
</evidence>
<keyword evidence="6" id="KW-0677">Repeat</keyword>
<feature type="region of interest" description="Disordered" evidence="12">
    <location>
        <begin position="179"/>
        <end position="232"/>
    </location>
</feature>
<dbReference type="PANTHER" id="PTHR22706">
    <property type="entry name" value="ASSEMBLY FACTOR FOR SPINDLE MICROTUBULES"/>
    <property type="match status" value="1"/>
</dbReference>
<dbReference type="Pfam" id="PF00612">
    <property type="entry name" value="IQ"/>
    <property type="match status" value="26"/>
</dbReference>
<feature type="domain" description="Calponin-homology (CH)" evidence="13">
    <location>
        <begin position="966"/>
        <end position="1102"/>
    </location>
</feature>
<gene>
    <name evidence="14" type="primary">ASPM</name>
    <name evidence="14" type="synonym">aspm</name>
</gene>
<dbReference type="CDD" id="cd21224">
    <property type="entry name" value="CH_ASPM_rpt2"/>
    <property type="match status" value="1"/>
</dbReference>
<dbReference type="GO" id="GO:0051295">
    <property type="term" value="P:establishment of meiotic spindle localization"/>
    <property type="evidence" value="ECO:0007669"/>
    <property type="project" value="TreeGrafter"/>
</dbReference>
<dbReference type="GO" id="GO:0007051">
    <property type="term" value="P:spindle organization"/>
    <property type="evidence" value="ECO:0007669"/>
    <property type="project" value="TreeGrafter"/>
</dbReference>
<feature type="compositionally biased region" description="Polar residues" evidence="12">
    <location>
        <begin position="216"/>
        <end position="232"/>
    </location>
</feature>
<dbReference type="InterPro" id="IPR027417">
    <property type="entry name" value="P-loop_NTPase"/>
</dbReference>
<evidence type="ECO:0000256" key="11">
    <source>
        <dbReference type="ARBA" id="ARBA00023306"/>
    </source>
</evidence>
<feature type="region of interest" description="Disordered" evidence="12">
    <location>
        <begin position="618"/>
        <end position="697"/>
    </location>
</feature>
<evidence type="ECO:0000256" key="8">
    <source>
        <dbReference type="ARBA" id="ARBA00022860"/>
    </source>
</evidence>
<keyword evidence="10" id="KW-0539">Nucleus</keyword>
<sequence length="3174" mass="365152">MSETIASTRRGFLDFSPVRRDDGNKENDVPTLSLIQFSKAPFLTFGTVKLGTSKSAVLLIENPTEDADAEVTVEKIPSSKGFSVDHGTFTIQPEGSFSLTVTWTPSEEGGIRELIVFNANGVLKHQAVMLGRAEAPKKKKKSLWDTIKNKREGERVAAPRRIKTDQPLKMAANKTFQVSRKQQYNREKPRSPLASLNEGKTVRERSLTKHSPTDDFPQTTEEQRNLSSTQSKLSLAWSEQENIHHVEKNSPLVLLVPTGNLMDSGNMSGSPDASANRPENGNLTKVLNRTLSPIGTPERFKKLMPHIQSDSPLSATVKSAAVDDGADSVLPGTPLLSLKDALAIIDSDLSHIATSPGDTSSSCGFSDSLESKSGNHGCGPQGDALKAFPDSPQEPESNEPRLTFFVSKTAVDSESEKATVRVKKTSFTSATVTKTKAPVEVKCLSGRKIKKSRRRLLDRTLELSDGSSQCESAPGTPILPVIDPDTPTKANSLCGDGHQAQEFIASSPAAPRVGGSPTPVTFPVTSPPPVASGRFSFSATPPAVAAPIPFTVTSLSPVGSSSLRLSLTSEPNVWDLSAAASAPLSPQQDSFPIQMAAKSKKRKSEEYLKSDGKVEVAGKAERVKRSRVVAGKTEASRSVQERRSASQRQPTRAAGSVCSVRSMTTSSVKTARSVVPAQAKQPSSKLTSRGAQSLKSSGASSVKTAKIVAVAQSKLTFIKPVQTAIPRHPMPFAAKNMFYDERWIEKQERGFTWWLNHVLTPDDFKVNTEVAKVNAASIVLGSDDKFSVPKAPTKEEMSFSTYTARRKLNRLRRSACQLFTSDAMVKAIQRLELEVEAKRLLVRKDRHLWKDIGERRKVLNWLLSYNPLWLRIGLETIYGEMISLESNSDAVGLAMFILQRLLWNPDIAAEYRHAKVPHLYKDGHEEALSRFTLKKLLLLVCFLDKAKESRLIEHNPCLFCLDAEFKTSKDLLLAFSRDFLSGEGILSRHLGYLGLPVSHVQTPLDEFNFAVKNLAVDLKCGIRLVRVMELLIQEWSLSAKLRLPAISRLQKVHNVDITLQVLKSKGVDLKDERGSTIDSRDIVDGHREKTLSLLWKIIFAFQLEVILDGDQLREEIGFLKKTLSTKRRLASLRADRGLQPSPAKTRVPYEHGSTKITLLMDWVRAVCDFYNLKVENFTVAFSDGRVLCYLIHHYHPGLLPEEAVSHGTTQTVECSPRGRLELNCSASDSDNSFDTLPTGLNGPDSPSVEFKVLLENEKNNFRLVNTAVSFLGGVPAMINPADMSNTIPNEKVVMSYLSFLCARLLDLRNETRAARVIQGAWRKYRLKKDLQLYKERNMAAVKIQLVVRSFLQRRRAKRQNQAAVIIQSIWRRYAARNRLRLKKEAQLRALQHEAAAVIQAQWRMFSGMRTYQRLRYYAIVVQAQWRMRRAASAYGRMHWAATVIQKHLRARALVRRDREHYLSLRAAVVKIQRGFRRWKTQKTKRENSAAKVIQAVFRKWHEAKMADKTAAALRIQSWYRMQRCLHQYRKIKTSAVLIQAQYRGHAQRRCFQMLKLQNRSAVTIQSTFRGHAVRKRVEKTRCAAVTIQRRFRASLERDVERRMFLRTRCAAVTIQAAYRGKVTRKSLERRHKAATVIQAAFRKRAAQRRYLLLRKAAAVIQRKHRATILARKTKKDYDALRNAALIVQANWRGRADRKRIEKWHQCAALIQAYYRRHKAQAEYRLKKAAATVIQRHYRSYVIAKEKRAAYLHMRKACVTLQAGFRGTRVRTELKKKHRAATVIQSTVRMFLCRKRYFLLQSAAIVVQSRYRALVAGRAQQNEYNGLKQAAIKMQAVYRGFRAREDLKKRHSAARAIQAQFRMHRIRMAYLATKCAAIIIQERFRAKMLRDQQMQQYRTMKSAAVYIQAAYRGHRARRKIAEMHQAATLIQREFLTFQERKRFLDIKAAALVCQQRYRRAFLARKDRLDYLSKRRAVICLQAAYRGYEVRKQMRIKHAAAVKIQARFRMYQQRTYYKKLSWAANVLQTCYRANKKMREEMHALSAKRKAAVVLQAAYRGMKSRRIVRQSHQAASVIQRAYRAHCEHKQYLTLKSSVLTIQRRYRATVAAKEQMQEYQKLRRAAVILQTAYRGQQVRKEVARWHQAATVIQSAFRGHREEVRFHAMRLSAIIIQRSYRSCVLQRRDRENFLKMRHTAIILQTAYRGQQVRKEVARWHQAATVIQSAFRGHREEVKYQAMRLSAIIIQRSYRSCVLQRQEREKFLKARHCATVLQAAFRGHRVRTDLAKMHRAATVIQANFKRHKQQTAFRRQQWAACVLQQRFRAQRQRNVEIKRYLQCRKAAVVLQAAYRGMKSRSIVKQSHQAASVIQRAYRAHCEHKRYLTLKSSVLTIQRRYRATVAAKEQMQEYQKLRRAAVILQTAYRGQQVRKEVARWHQAATVIQSVFRGHREEVKFHAMRLSAIIIQRYYRACLLQRREREKFLKQRHSAIVLQAAFRGHRVRTNMTKMHRAATVIQAIFKRYKQQTAFRRQQWAACVLQQRFRAQRQRNVEKQQYKEVRKAVINLQAAFRGMKSRRIVKQRHRAASVIQRAYRALSERKQYLKLKSSVLTIQQRYRANVAAKAQRKQHLEMRSAAVMIQAAYRGQQVRKEVARRHQAATVIQSAFRRHREEVKFHAMRLSAIIIQRSYRSCVLQRQDRDRFLKVKQSTVCLQAAFRGWCVRRDISRQNHAAIVLQSCWRCTVHRRVFQKKREAAVKLQRRVRALQLSRLERNNFTQMRQAAVVLQRHCRAWIARRQVLEQAKAERRLRFTSAVYHHLSAIKIQRALRGHWALESARRQIHSVITIQRWVRARQQRRRYLEDRRKVVIAQRAVKRWLARRHKAAAVIQQTVREFLLRRRHERVQKGIVKAQALWRGHRSRRLNDDPKVLKLRHRLRKVSAEVREEDKLCNKTSSALDYLLRYKHFSYILEALKNLETATRLSPECCERLVESGATNVIFTLIRCCNRSVPCMDVITYSIQILLNLSKYHKTIDAVYLVENSVETLLDLLQRYREKAGDKVAEKGGSIFTKACFLLALLLQDKHRAVEVMKLPKVLDRIRSIYRLTARKHKMDAERTVIKQKMNASINGSFFVQATPRKTRPTPKFAPDWVLGKNKLKDIVDPLRAIQMVANTLSILL</sequence>
<evidence type="ECO:0000313" key="15">
    <source>
        <dbReference type="Proteomes" id="UP000472265"/>
    </source>
</evidence>
<dbReference type="PROSITE" id="PS50096">
    <property type="entry name" value="IQ"/>
    <property type="match status" value="35"/>
</dbReference>
<dbReference type="FunFam" id="1.20.5.190:FF:000009">
    <property type="entry name" value="Abnormal spindle-like microcephaly-associated protein homolog"/>
    <property type="match status" value="1"/>
</dbReference>
<accession>A0A671VNW8</accession>
<feature type="region of interest" description="Disordered" evidence="12">
    <location>
        <begin position="354"/>
        <end position="400"/>
    </location>
</feature>
<dbReference type="Gene3D" id="2.60.40.10">
    <property type="entry name" value="Immunoglobulins"/>
    <property type="match status" value="1"/>
</dbReference>
<keyword evidence="8" id="KW-0112">Calmodulin-binding</keyword>
<keyword evidence="15" id="KW-1185">Reference proteome</keyword>
<evidence type="ECO:0000256" key="2">
    <source>
        <dbReference type="ARBA" id="ARBA00004496"/>
    </source>
</evidence>
<organism evidence="14 15">
    <name type="scientific">Sparus aurata</name>
    <name type="common">Gilthead sea bream</name>
    <dbReference type="NCBI Taxonomy" id="8175"/>
    <lineage>
        <taxon>Eukaryota</taxon>
        <taxon>Metazoa</taxon>
        <taxon>Chordata</taxon>
        <taxon>Craniata</taxon>
        <taxon>Vertebrata</taxon>
        <taxon>Euteleostomi</taxon>
        <taxon>Actinopterygii</taxon>
        <taxon>Neopterygii</taxon>
        <taxon>Teleostei</taxon>
        <taxon>Neoteleostei</taxon>
        <taxon>Acanthomorphata</taxon>
        <taxon>Eupercaria</taxon>
        <taxon>Spariformes</taxon>
        <taxon>Sparidae</taxon>
        <taxon>Sparus</taxon>
    </lineage>
</organism>
<evidence type="ECO:0000256" key="3">
    <source>
        <dbReference type="ARBA" id="ARBA00022490"/>
    </source>
</evidence>
<evidence type="ECO:0000256" key="1">
    <source>
        <dbReference type="ARBA" id="ARBA00004123"/>
    </source>
</evidence>
<evidence type="ECO:0000256" key="7">
    <source>
        <dbReference type="ARBA" id="ARBA00022776"/>
    </source>
</evidence>
<evidence type="ECO:0000256" key="10">
    <source>
        <dbReference type="ARBA" id="ARBA00023242"/>
    </source>
</evidence>
<dbReference type="FunFam" id="1.10.418.10:FF:000051">
    <property type="entry name" value="Abnormal spindle-like microcephaly-associated protein homolog"/>
    <property type="match status" value="1"/>
</dbReference>
<dbReference type="GO" id="GO:0000278">
    <property type="term" value="P:mitotic cell cycle"/>
    <property type="evidence" value="ECO:0007669"/>
    <property type="project" value="Ensembl"/>
</dbReference>
<dbReference type="SMART" id="SM00015">
    <property type="entry name" value="IQ"/>
    <property type="match status" value="56"/>
</dbReference>
<keyword evidence="3" id="KW-0963">Cytoplasm</keyword>
<dbReference type="Gene3D" id="1.10.418.10">
    <property type="entry name" value="Calponin-like domain"/>
    <property type="match status" value="2"/>
</dbReference>
<dbReference type="InterPro" id="IPR001715">
    <property type="entry name" value="CH_dom"/>
</dbReference>
<dbReference type="InterPro" id="IPR016024">
    <property type="entry name" value="ARM-type_fold"/>
</dbReference>
<dbReference type="GO" id="GO:0051301">
    <property type="term" value="P:cell division"/>
    <property type="evidence" value="ECO:0007669"/>
    <property type="project" value="UniProtKB-KW"/>
</dbReference>
<reference evidence="14" key="3">
    <citation type="submission" date="2025-09" db="UniProtKB">
        <authorList>
            <consortium name="Ensembl"/>
        </authorList>
    </citation>
    <scope>IDENTIFICATION</scope>
</reference>
<evidence type="ECO:0000256" key="5">
    <source>
        <dbReference type="ARBA" id="ARBA00022618"/>
    </source>
</evidence>
<dbReference type="FunFam" id="2.60.40.10:FF:001429">
    <property type="entry name" value="Abnormal spindle-like microcephaly-associated protein homolog"/>
    <property type="match status" value="1"/>
</dbReference>
<name>A0A671VNW8_SPAAU</name>
<dbReference type="GO" id="GO:0005516">
    <property type="term" value="F:calmodulin binding"/>
    <property type="evidence" value="ECO:0007669"/>
    <property type="project" value="UniProtKB-KW"/>
</dbReference>
<reference evidence="14" key="1">
    <citation type="submission" date="2021-04" db="EMBL/GenBank/DDBJ databases">
        <authorList>
            <consortium name="Wellcome Sanger Institute Data Sharing"/>
        </authorList>
    </citation>
    <scope>NUCLEOTIDE SEQUENCE [LARGE SCALE GENOMIC DNA]</scope>
</reference>
<feature type="domain" description="Calponin-homology (CH)" evidence="13">
    <location>
        <begin position="1153"/>
        <end position="1305"/>
    </location>
</feature>
<dbReference type="InterPro" id="IPR036872">
    <property type="entry name" value="CH_dom_sf"/>
</dbReference>
<dbReference type="FunFam" id="1.20.5.190:FF:000008">
    <property type="entry name" value="Abnormal spindle-like microcephaly-associated protein homolog"/>
    <property type="match status" value="9"/>
</dbReference>
<dbReference type="PANTHER" id="PTHR22706:SF1">
    <property type="entry name" value="ASSEMBLY FACTOR FOR SPINDLE MICROTUBULES"/>
    <property type="match status" value="1"/>
</dbReference>
<evidence type="ECO:0000313" key="14">
    <source>
        <dbReference type="Ensembl" id="ENSSAUP00010028713.1"/>
    </source>
</evidence>
<dbReference type="FunFam" id="1.20.5.190:FF:000084">
    <property type="entry name" value="Abnormal spindle microtubule assembly"/>
    <property type="match status" value="1"/>
</dbReference>
<dbReference type="InterPro" id="IPR031549">
    <property type="entry name" value="ASH"/>
</dbReference>
<keyword evidence="9" id="KW-0175">Coiled coil</keyword>
<dbReference type="CDD" id="cd23767">
    <property type="entry name" value="IQCD"/>
    <property type="match status" value="1"/>
</dbReference>
<dbReference type="Pfam" id="PF15780">
    <property type="entry name" value="ASH"/>
    <property type="match status" value="1"/>
</dbReference>
<feature type="compositionally biased region" description="Basic and acidic residues" evidence="12">
    <location>
        <begin position="200"/>
        <end position="213"/>
    </location>
</feature>
<dbReference type="CDD" id="cd21223">
    <property type="entry name" value="CH_ASPM_rpt1"/>
    <property type="match status" value="1"/>
</dbReference>
<feature type="compositionally biased region" description="Polar residues" evidence="12">
    <location>
        <begin position="680"/>
        <end position="697"/>
    </location>
</feature>
<dbReference type="Pfam" id="PF00307">
    <property type="entry name" value="CH"/>
    <property type="match status" value="1"/>
</dbReference>
<feature type="compositionally biased region" description="Low complexity" evidence="12">
    <location>
        <begin position="581"/>
        <end position="590"/>
    </location>
</feature>
<dbReference type="GO" id="GO:0005737">
    <property type="term" value="C:cytoplasm"/>
    <property type="evidence" value="ECO:0007669"/>
    <property type="project" value="UniProtKB-SubCell"/>
</dbReference>
<evidence type="ECO:0000256" key="9">
    <source>
        <dbReference type="ARBA" id="ARBA00023054"/>
    </source>
</evidence>
<dbReference type="SUPFAM" id="SSF47576">
    <property type="entry name" value="Calponin-homology domain, CH-domain"/>
    <property type="match status" value="1"/>
</dbReference>
<dbReference type="OMA" id="QSHWRAT"/>
<evidence type="ECO:0000256" key="4">
    <source>
        <dbReference type="ARBA" id="ARBA00022553"/>
    </source>
</evidence>
<dbReference type="InParanoid" id="A0A671VNW8"/>
<evidence type="ECO:0000256" key="12">
    <source>
        <dbReference type="SAM" id="MobiDB-lite"/>
    </source>
</evidence>
<dbReference type="SUPFAM" id="SSF52540">
    <property type="entry name" value="P-loop containing nucleoside triphosphate hydrolases"/>
    <property type="match status" value="13"/>
</dbReference>
<feature type="compositionally biased region" description="Polar residues" evidence="12">
    <location>
        <begin position="354"/>
        <end position="365"/>
    </location>
</feature>
<dbReference type="Gene3D" id="1.20.5.190">
    <property type="match status" value="29"/>
</dbReference>
<feature type="region of interest" description="Disordered" evidence="12">
    <location>
        <begin position="581"/>
        <end position="604"/>
    </location>
</feature>
<dbReference type="SUPFAM" id="SSF48371">
    <property type="entry name" value="ARM repeat"/>
    <property type="match status" value="1"/>
</dbReference>
<dbReference type="GO" id="GO:0005634">
    <property type="term" value="C:nucleus"/>
    <property type="evidence" value="ECO:0007669"/>
    <property type="project" value="UniProtKB-SubCell"/>
</dbReference>
<keyword evidence="4" id="KW-0597">Phosphoprotein</keyword>
<keyword evidence="7" id="KW-0498">Mitosis</keyword>
<dbReference type="Proteomes" id="UP000472265">
    <property type="component" value="Chromosome 11"/>
</dbReference>
<dbReference type="PROSITE" id="PS50021">
    <property type="entry name" value="CH"/>
    <property type="match status" value="2"/>
</dbReference>
<dbReference type="Ensembl" id="ENSSAUT00010030289.1">
    <property type="protein sequence ID" value="ENSSAUP00010028713.1"/>
    <property type="gene ID" value="ENSSAUG00010012325.1"/>
</dbReference>
<dbReference type="GeneTree" id="ENSGT00560000077332"/>
<dbReference type="GO" id="GO:0000922">
    <property type="term" value="C:spindle pole"/>
    <property type="evidence" value="ECO:0007669"/>
    <property type="project" value="TreeGrafter"/>
</dbReference>